<evidence type="ECO:0000256" key="2">
    <source>
        <dbReference type="SAM" id="SignalP"/>
    </source>
</evidence>
<feature type="signal peptide" evidence="2">
    <location>
        <begin position="1"/>
        <end position="20"/>
    </location>
</feature>
<name>A0A1M7QVV7_9BURK</name>
<dbReference type="Proteomes" id="UP000184339">
    <property type="component" value="Unassembled WGS sequence"/>
</dbReference>
<evidence type="ECO:0000313" key="4">
    <source>
        <dbReference type="Proteomes" id="UP000184339"/>
    </source>
</evidence>
<gene>
    <name evidence="3" type="ORF">SAMN05192549_108121</name>
</gene>
<dbReference type="RefSeq" id="WP_072786908.1">
    <property type="nucleotide sequence ID" value="NZ_FRCX01000008.1"/>
</dbReference>
<dbReference type="EMBL" id="FRCX01000008">
    <property type="protein sequence ID" value="SHN36012.1"/>
    <property type="molecule type" value="Genomic_DNA"/>
</dbReference>
<proteinExistence type="predicted"/>
<dbReference type="AlphaFoldDB" id="A0A1M7QVV7"/>
<evidence type="ECO:0000313" key="3">
    <source>
        <dbReference type="EMBL" id="SHN36012.1"/>
    </source>
</evidence>
<sequence length="68" mass="7659">MKKYLYAGLLAATLATPVLAATTKLTPQSPDEPLHRRAIILCIAVVVGLNAYKHRPRIQRRHMSRHDD</sequence>
<keyword evidence="1" id="KW-1133">Transmembrane helix</keyword>
<keyword evidence="1" id="KW-0472">Membrane</keyword>
<dbReference type="OrthoDB" id="8780378at2"/>
<accession>A0A1M7QVV7</accession>
<protein>
    <recommendedName>
        <fullName evidence="5">PEP-CTERM protein-sorting domain-containing protein</fullName>
    </recommendedName>
</protein>
<organism evidence="3 4">
    <name type="scientific">Duganella sacchari</name>
    <dbReference type="NCBI Taxonomy" id="551987"/>
    <lineage>
        <taxon>Bacteria</taxon>
        <taxon>Pseudomonadati</taxon>
        <taxon>Pseudomonadota</taxon>
        <taxon>Betaproteobacteria</taxon>
        <taxon>Burkholderiales</taxon>
        <taxon>Oxalobacteraceae</taxon>
        <taxon>Telluria group</taxon>
        <taxon>Duganella</taxon>
    </lineage>
</organism>
<feature type="chain" id="PRO_5011980364" description="PEP-CTERM protein-sorting domain-containing protein" evidence="2">
    <location>
        <begin position="21"/>
        <end position="68"/>
    </location>
</feature>
<evidence type="ECO:0008006" key="5">
    <source>
        <dbReference type="Google" id="ProtNLM"/>
    </source>
</evidence>
<dbReference type="STRING" id="551987.SAMN05192549_108121"/>
<feature type="transmembrane region" description="Helical" evidence="1">
    <location>
        <begin position="36"/>
        <end position="52"/>
    </location>
</feature>
<keyword evidence="4" id="KW-1185">Reference proteome</keyword>
<keyword evidence="1" id="KW-0812">Transmembrane</keyword>
<evidence type="ECO:0000256" key="1">
    <source>
        <dbReference type="SAM" id="Phobius"/>
    </source>
</evidence>
<keyword evidence="2" id="KW-0732">Signal</keyword>
<reference evidence="4" key="1">
    <citation type="submission" date="2016-11" db="EMBL/GenBank/DDBJ databases">
        <authorList>
            <person name="Varghese N."/>
            <person name="Submissions S."/>
        </authorList>
    </citation>
    <scope>NUCLEOTIDE SEQUENCE [LARGE SCALE GENOMIC DNA]</scope>
    <source>
        <strain evidence="4">Sac-22</strain>
    </source>
</reference>